<accession>W6ZU20</accession>
<dbReference type="VEuPathDB" id="PlasmoDB:C922_05186"/>
<gene>
    <name evidence="1" type="ORF">C922_05186</name>
</gene>
<organism evidence="1 2">
    <name type="scientific">Plasmodium inui San Antonio 1</name>
    <dbReference type="NCBI Taxonomy" id="1237626"/>
    <lineage>
        <taxon>Eukaryota</taxon>
        <taxon>Sar</taxon>
        <taxon>Alveolata</taxon>
        <taxon>Apicomplexa</taxon>
        <taxon>Aconoidasida</taxon>
        <taxon>Haemosporida</taxon>
        <taxon>Plasmodiidae</taxon>
        <taxon>Plasmodium</taxon>
        <taxon>Plasmodium (Plasmodium)</taxon>
    </lineage>
</organism>
<dbReference type="GeneID" id="20040460"/>
<dbReference type="RefSeq" id="XP_008818980.1">
    <property type="nucleotide sequence ID" value="XM_008820758.1"/>
</dbReference>
<dbReference type="AlphaFoldDB" id="W6ZU20"/>
<name>W6ZU20_9APIC</name>
<dbReference type="Proteomes" id="UP000030640">
    <property type="component" value="Unassembled WGS sequence"/>
</dbReference>
<keyword evidence="2" id="KW-1185">Reference proteome</keyword>
<proteinExistence type="predicted"/>
<reference evidence="1 2" key="1">
    <citation type="submission" date="2013-02" db="EMBL/GenBank/DDBJ databases">
        <title>The Genome Sequence of Plasmodium inui San Antonio 1.</title>
        <authorList>
            <consortium name="The Broad Institute Genome Sequencing Platform"/>
            <consortium name="The Broad Institute Genome Sequencing Center for Infectious Disease"/>
            <person name="Neafsey D."/>
            <person name="Cheeseman I."/>
            <person name="Volkman S."/>
            <person name="Adams J."/>
            <person name="Walker B."/>
            <person name="Young S.K."/>
            <person name="Zeng Q."/>
            <person name="Gargeya S."/>
            <person name="Fitzgerald M."/>
            <person name="Haas B."/>
            <person name="Abouelleil A."/>
            <person name="Alvarado L."/>
            <person name="Arachchi H.M."/>
            <person name="Berlin A.M."/>
            <person name="Chapman S.B."/>
            <person name="Dewar J."/>
            <person name="Goldberg J."/>
            <person name="Griggs A."/>
            <person name="Gujja S."/>
            <person name="Hansen M."/>
            <person name="Howarth C."/>
            <person name="Imamovic A."/>
            <person name="Larimer J."/>
            <person name="McCowan C."/>
            <person name="Murphy C."/>
            <person name="Neiman D."/>
            <person name="Pearson M."/>
            <person name="Priest M."/>
            <person name="Roberts A."/>
            <person name="Saif S."/>
            <person name="Shea T."/>
            <person name="Sisk P."/>
            <person name="Sykes S."/>
            <person name="Wortman J."/>
            <person name="Nusbaum C."/>
            <person name="Birren B."/>
        </authorList>
    </citation>
    <scope>NUCLEOTIDE SEQUENCE [LARGE SCALE GENOMIC DNA]</scope>
    <source>
        <strain evidence="1 2">San Antonio 1</strain>
    </source>
</reference>
<sequence length="60" mass="7218">MLAFVGQYYLNHSTRGSVVVIPRMLFLPYEYSADIRTIHMIVLWEYQYLKLRSYSDTRVI</sequence>
<dbReference type="EMBL" id="KI965502">
    <property type="protein sequence ID" value="EUD64442.1"/>
    <property type="molecule type" value="Genomic_DNA"/>
</dbReference>
<evidence type="ECO:0000313" key="2">
    <source>
        <dbReference type="Proteomes" id="UP000030640"/>
    </source>
</evidence>
<evidence type="ECO:0000313" key="1">
    <source>
        <dbReference type="EMBL" id="EUD64442.1"/>
    </source>
</evidence>
<protein>
    <submittedName>
        <fullName evidence="1">Uncharacterized protein</fullName>
    </submittedName>
</protein>